<dbReference type="PANTHER" id="PTHR35871">
    <property type="entry name" value="EXPRESSED PROTEIN"/>
    <property type="match status" value="1"/>
</dbReference>
<organism evidence="2">
    <name type="scientific">Chaetoceros debilis</name>
    <dbReference type="NCBI Taxonomy" id="122233"/>
    <lineage>
        <taxon>Eukaryota</taxon>
        <taxon>Sar</taxon>
        <taxon>Stramenopiles</taxon>
        <taxon>Ochrophyta</taxon>
        <taxon>Bacillariophyta</taxon>
        <taxon>Coscinodiscophyceae</taxon>
        <taxon>Chaetocerotophycidae</taxon>
        <taxon>Chaetocerotales</taxon>
        <taxon>Chaetocerotaceae</taxon>
        <taxon>Chaetoceros</taxon>
    </lineage>
</organism>
<reference evidence="2" key="1">
    <citation type="submission" date="2021-01" db="EMBL/GenBank/DDBJ databases">
        <authorList>
            <person name="Corre E."/>
            <person name="Pelletier E."/>
            <person name="Niang G."/>
            <person name="Scheremetjew M."/>
            <person name="Finn R."/>
            <person name="Kale V."/>
            <person name="Holt S."/>
            <person name="Cochrane G."/>
            <person name="Meng A."/>
            <person name="Brown T."/>
            <person name="Cohen L."/>
        </authorList>
    </citation>
    <scope>NUCLEOTIDE SEQUENCE</scope>
    <source>
        <strain evidence="2">MM31A-1</strain>
    </source>
</reference>
<accession>A0A7S3QH27</accession>
<gene>
    <name evidence="2" type="ORF">CDEB00056_LOCUS22123</name>
</gene>
<feature type="region of interest" description="Disordered" evidence="1">
    <location>
        <begin position="114"/>
        <end position="147"/>
    </location>
</feature>
<evidence type="ECO:0000256" key="1">
    <source>
        <dbReference type="SAM" id="MobiDB-lite"/>
    </source>
</evidence>
<dbReference type="EMBL" id="HBIO01028876">
    <property type="protein sequence ID" value="CAE0477270.1"/>
    <property type="molecule type" value="Transcribed_RNA"/>
</dbReference>
<protein>
    <submittedName>
        <fullName evidence="2">Uncharacterized protein</fullName>
    </submittedName>
</protein>
<evidence type="ECO:0000313" key="2">
    <source>
        <dbReference type="EMBL" id="CAE0477270.1"/>
    </source>
</evidence>
<name>A0A7S3QH27_9STRA</name>
<dbReference type="PANTHER" id="PTHR35871:SF1">
    <property type="entry name" value="CXC1-LIKE CYSTEINE CLUSTER ASSOCIATED WITH KDZ TRANSPOSASES DOMAIN-CONTAINING PROTEIN"/>
    <property type="match status" value="1"/>
</dbReference>
<proteinExistence type="predicted"/>
<sequence>MIHEEGNCWQLELNLTSAQIIALFNDIRGNPSFSHQWFSTTALVDIINHVFELSQHFIALEIFQFNRAIKKLEQSTFTECLKMCPEGMVCRTTISNNIQTRERCYCFPKPCKKRRGTRNNEPNVRRSRRSSKGSEKKHQQSSNSVVPELPPIPIIQLMHNPPILAEVKSRNSIYVKNVADVILFQLSNQGMPATVKSPSRGIHTEDLPVPLPVVSPDLRRKATVLFQVEEQFQSRENRLIQKLKLVPVWESKTARNLFGFSRGVGLKSEITKVGKRLLYASNDDDMLVSFLPTETDRLPLQVLTTSELQYVRKKARYLGTAYTFAIEQYGWTARQEGKSTGICWGDICKKAVELENRAFAEKDQISFRTLFRWNQGFRVTKTLIPKLPPDLRTRPKFLLDNPEESLMIAEWIRSRLDDFEVNDLIKFIHEEIIGNMAKYKILRKENLVDDLDDLVDGDDIRSRIQKAIADNDHYLRHINLHNTKNEILRENGLSSICTATVYKWMQHLGFKNKKFEKTFRTDGHERPENIQDRISHCLRYLKLERKCYRWVRVPKQSVDALVDAGILPIGYHKLGKHLGSSNLIEFHIDTHEVLEVFVTPQGQQYGGDLAYNFPPGTKPIMIIGQDELTFESNNQRSDTWIDKDGKGAMRPKGRGFGLMCSSFICREWGSGLQLSPEIIRAANNKRENCEYTVPSCAELLGLSKMKKDALLSSDRATEFFWYGKNNFWKCENFAIQFEDINDLLDVHPKFNGFERIFCFDWSMNHKKALDDGLKSSDMGMKYGGVQTVQRISELCQESIGNCTTRRSQIAYVGAKYSHHFQPGSIGPVDMLPEEQEYHRLHDRKENYVWKSDAKLRKVLADHTIHGQCVMDILSEDDTDMKWLKLVRSYKLSKDRLRYLCFKYGINEGKERKPINSKSSEIKLTDRDIIDLLESERLATTGSPQILRNRCKSNNLPITRSVETGIMQSWEGKAKGLVTICVERGLIHLQKVLVENQHYTKNGKKVNGEIDSTTSLVAILGECADFKKEFSILEKIAERYSATVWFTPKYHCEIAGEGVEYMWGYDKRVFRRIPLALRKKKQDFEKRVRETVCEDVNTSTIIRRFSRRARQYICAYHHIHSKESTSEKVQVSLKEVEKVVKKLKTKRSALDISFGFIEAEVKKSLKKVKPNSPNLIALKLMAVPYTEVKFGSNIEK</sequence>
<dbReference type="AlphaFoldDB" id="A0A7S3QH27"/>